<dbReference type="OrthoDB" id="2592092at2759"/>
<gene>
    <name evidence="9" type="ORF">N0V91_009569</name>
</gene>
<dbReference type="PANTHER" id="PTHR15835">
    <property type="entry name" value="NUCLEAR-INTERACTING PARTNER OF ALK"/>
    <property type="match status" value="1"/>
</dbReference>
<name>A0A9W9D4D4_9PLEO</name>
<evidence type="ECO:0000313" key="10">
    <source>
        <dbReference type="Proteomes" id="UP001140510"/>
    </source>
</evidence>
<feature type="compositionally biased region" description="Basic residues" evidence="6">
    <location>
        <begin position="495"/>
        <end position="513"/>
    </location>
</feature>
<comment type="caution">
    <text evidence="9">The sequence shown here is derived from an EMBL/GenBank/DDBJ whole genome shotgun (WGS) entry which is preliminary data.</text>
</comment>
<comment type="subcellular location">
    <subcellularLocation>
        <location evidence="1">Nucleus</location>
    </subcellularLocation>
</comment>
<evidence type="ECO:0000256" key="5">
    <source>
        <dbReference type="ARBA" id="ARBA00023242"/>
    </source>
</evidence>
<feature type="compositionally biased region" description="Polar residues" evidence="6">
    <location>
        <begin position="30"/>
        <end position="54"/>
    </location>
</feature>
<organism evidence="9 10">
    <name type="scientific">Didymella pomorum</name>
    <dbReference type="NCBI Taxonomy" id="749634"/>
    <lineage>
        <taxon>Eukaryota</taxon>
        <taxon>Fungi</taxon>
        <taxon>Dikarya</taxon>
        <taxon>Ascomycota</taxon>
        <taxon>Pezizomycotina</taxon>
        <taxon>Dothideomycetes</taxon>
        <taxon>Pleosporomycetidae</taxon>
        <taxon>Pleosporales</taxon>
        <taxon>Pleosporineae</taxon>
        <taxon>Didymellaceae</taxon>
        <taxon>Didymella</taxon>
    </lineage>
</organism>
<keyword evidence="10" id="KW-1185">Reference proteome</keyword>
<evidence type="ECO:0000256" key="6">
    <source>
        <dbReference type="SAM" id="MobiDB-lite"/>
    </source>
</evidence>
<dbReference type="EMBL" id="JAPEVA010000110">
    <property type="protein sequence ID" value="KAJ4399286.1"/>
    <property type="molecule type" value="Genomic_DNA"/>
</dbReference>
<evidence type="ECO:0008006" key="11">
    <source>
        <dbReference type="Google" id="ProtNLM"/>
    </source>
</evidence>
<keyword evidence="3" id="KW-0863">Zinc-finger</keyword>
<feature type="domain" description="NuBaID C-terminal" evidence="8">
    <location>
        <begin position="329"/>
        <end position="406"/>
    </location>
</feature>
<dbReference type="AlphaFoldDB" id="A0A9W9D4D4"/>
<dbReference type="Proteomes" id="UP001140510">
    <property type="component" value="Unassembled WGS sequence"/>
</dbReference>
<dbReference type="Pfam" id="PF08600">
    <property type="entry name" value="NuBaID_C"/>
    <property type="match status" value="1"/>
</dbReference>
<keyword evidence="2" id="KW-0479">Metal-binding</keyword>
<evidence type="ECO:0000259" key="8">
    <source>
        <dbReference type="Pfam" id="PF08600"/>
    </source>
</evidence>
<feature type="domain" description="C3HC-type" evidence="7">
    <location>
        <begin position="149"/>
        <end position="291"/>
    </location>
</feature>
<evidence type="ECO:0000313" key="9">
    <source>
        <dbReference type="EMBL" id="KAJ4399286.1"/>
    </source>
</evidence>
<reference evidence="9" key="1">
    <citation type="submission" date="2022-10" db="EMBL/GenBank/DDBJ databases">
        <title>Tapping the CABI collections for fungal endophytes: first genome assemblies for Collariella, Neodidymelliopsis, Ascochyta clinopodiicola, Didymella pomorum, Didymosphaeria variabile, Neocosmospora piperis and Neocucurbitaria cava.</title>
        <authorList>
            <person name="Hill R."/>
        </authorList>
    </citation>
    <scope>NUCLEOTIDE SEQUENCE</scope>
    <source>
        <strain evidence="9">IMI 355091</strain>
    </source>
</reference>
<evidence type="ECO:0000256" key="2">
    <source>
        <dbReference type="ARBA" id="ARBA00022723"/>
    </source>
</evidence>
<feature type="region of interest" description="Disordered" evidence="6">
    <location>
        <begin position="27"/>
        <end position="85"/>
    </location>
</feature>
<proteinExistence type="predicted"/>
<dbReference type="GO" id="GO:0005634">
    <property type="term" value="C:nucleus"/>
    <property type="evidence" value="ECO:0007669"/>
    <property type="project" value="UniProtKB-SubCell"/>
</dbReference>
<dbReference type="InterPro" id="IPR012935">
    <property type="entry name" value="NuBaID_N"/>
</dbReference>
<accession>A0A9W9D4D4</accession>
<dbReference type="PANTHER" id="PTHR15835:SF6">
    <property type="entry name" value="ZINC FINGER C3HC-TYPE PROTEIN 1"/>
    <property type="match status" value="1"/>
</dbReference>
<evidence type="ECO:0000256" key="3">
    <source>
        <dbReference type="ARBA" id="ARBA00022771"/>
    </source>
</evidence>
<evidence type="ECO:0000256" key="1">
    <source>
        <dbReference type="ARBA" id="ARBA00004123"/>
    </source>
</evidence>
<dbReference type="InterPro" id="IPR013909">
    <property type="entry name" value="NuBaID_C"/>
</dbReference>
<dbReference type="Pfam" id="PF07967">
    <property type="entry name" value="zf-C3HC"/>
    <property type="match status" value="1"/>
</dbReference>
<feature type="region of interest" description="Disordered" evidence="6">
    <location>
        <begin position="100"/>
        <end position="149"/>
    </location>
</feature>
<feature type="compositionally biased region" description="Low complexity" evidence="6">
    <location>
        <begin position="514"/>
        <end position="533"/>
    </location>
</feature>
<keyword evidence="4" id="KW-0862">Zinc</keyword>
<keyword evidence="5" id="KW-0539">Nucleus</keyword>
<evidence type="ECO:0000256" key="4">
    <source>
        <dbReference type="ARBA" id="ARBA00022833"/>
    </source>
</evidence>
<protein>
    <recommendedName>
        <fullName evidence="11">Zf-C3HC-domain-containing protein</fullName>
    </recommendedName>
</protein>
<evidence type="ECO:0000259" key="7">
    <source>
        <dbReference type="Pfam" id="PF07967"/>
    </source>
</evidence>
<dbReference type="GO" id="GO:0008270">
    <property type="term" value="F:zinc ion binding"/>
    <property type="evidence" value="ECO:0007669"/>
    <property type="project" value="UniProtKB-KW"/>
</dbReference>
<sequence length="542" mass="59504">MTTPATPATPADPPALATTKRKFHKLLDNLTASTSGPSPTMYSSPNASASSLPRTGSPEPLAKRPRSSEAANSSAERARQISAGQARIQALKDQLLSAKAASSSASTTGVERKKTLRVVPKASFNNLHDRKEGETQGQQAEPRKPHFQPYSQPAFLERLQTFSVKKWSTKPDAISEVEWAKRGWSCEAWNTVACRGGCEKRVVVSLRPRRKGEDGKEIERSEDMGYEVKPALVERYRVMVIDGHGEECLWRKTGCGDDIYHIPIASRARSTADLLSRYSFLLAISADLPLAKNLTYPGPSISSIISRLPPSFFASASQAAPATEAEQTALAFALFGWTGVVESRISLAVCNHCFQRLGLWMSADARLQEMSKRLDVPVESLRLNLLESHREHCPWKNGVVQGNSADSPIAGMPAWETLVFMLVGKGKRMSLQENAEKELPRLPNEAPGHDGQTPHERMESVDLGSETTYPRGSVDSTREVAGYNDEGDEETITNKWKKFKAKLKRSSSKRSLKSVKSYKSVMSAKSVKSTKSGKSGKENDDE</sequence>
<feature type="region of interest" description="Disordered" evidence="6">
    <location>
        <begin position="436"/>
        <end position="542"/>
    </location>
</feature>